<dbReference type="Pfam" id="PF00391">
    <property type="entry name" value="PEP-utilizers"/>
    <property type="match status" value="1"/>
</dbReference>
<dbReference type="GO" id="GO:0016301">
    <property type="term" value="F:kinase activity"/>
    <property type="evidence" value="ECO:0007669"/>
    <property type="project" value="UniProtKB-KW"/>
</dbReference>
<dbReference type="RefSeq" id="WP_188720377.1">
    <property type="nucleotide sequence ID" value="NZ_BMIF01000003.1"/>
</dbReference>
<accession>A0A916W2P8</accession>
<dbReference type="EC" id="2.7.3.9" evidence="5"/>
<dbReference type="InterPro" id="IPR036637">
    <property type="entry name" value="Phosphohistidine_dom_sf"/>
</dbReference>
<dbReference type="GO" id="GO:0005737">
    <property type="term" value="C:cytoplasm"/>
    <property type="evidence" value="ECO:0007669"/>
    <property type="project" value="UniProtKB-SubCell"/>
</dbReference>
<evidence type="ECO:0000256" key="5">
    <source>
        <dbReference type="ARBA" id="ARBA00012232"/>
    </source>
</evidence>
<evidence type="ECO:0000256" key="11">
    <source>
        <dbReference type="ARBA" id="ARBA00022723"/>
    </source>
</evidence>
<evidence type="ECO:0000256" key="1">
    <source>
        <dbReference type="ARBA" id="ARBA00000683"/>
    </source>
</evidence>
<keyword evidence="17" id="KW-1185">Reference proteome</keyword>
<keyword evidence="9" id="KW-0808">Transferase</keyword>
<evidence type="ECO:0000256" key="14">
    <source>
        <dbReference type="SAM" id="Coils"/>
    </source>
</evidence>
<dbReference type="Gene3D" id="1.10.274.10">
    <property type="entry name" value="PtsI, HPr-binding domain"/>
    <property type="match status" value="1"/>
</dbReference>
<dbReference type="InterPro" id="IPR008731">
    <property type="entry name" value="PTS_EIN"/>
</dbReference>
<evidence type="ECO:0000256" key="9">
    <source>
        <dbReference type="ARBA" id="ARBA00022679"/>
    </source>
</evidence>
<comment type="catalytic activity">
    <reaction evidence="1">
        <text>L-histidyl-[protein] + phosphoenolpyruvate = N(pros)-phospho-L-histidyl-[protein] + pyruvate</text>
        <dbReference type="Rhea" id="RHEA:23880"/>
        <dbReference type="Rhea" id="RHEA-COMP:9745"/>
        <dbReference type="Rhea" id="RHEA-COMP:9746"/>
        <dbReference type="ChEBI" id="CHEBI:15361"/>
        <dbReference type="ChEBI" id="CHEBI:29979"/>
        <dbReference type="ChEBI" id="CHEBI:58702"/>
        <dbReference type="ChEBI" id="CHEBI:64837"/>
        <dbReference type="EC" id="2.7.3.9"/>
    </reaction>
</comment>
<keyword evidence="11" id="KW-0479">Metal-binding</keyword>
<sequence>MRDPAGGPRVLLKRLRDLMAEPSEPQDRLNRIVREIAQNFVAEVCSLYVLRSDSMLELYATEGLNPTSVHLAQLRLGEGLVGTIAASARPLNLSDAQKHPAFAYLPETGEEIYHSFLGVPVLRAGRTLGVLVVQNRTQRNYREDEMEVLETVAMVVAEMIASGDLVRLARPGIELDLRRPVHYKGHAFNEGIGLGHVVLHEPRILVEDLFAEDIEHEKERLEQALSSLRISIDDMLSRRDVAFEGEHRAVLEAYRMFANDRGWGRRLEEAVQNGLTAEAAVEKVQSDMRARMIHMTDPYLRERMSDFDDLANRLLRQLIGRGPDALSQLMPKNAILVARNMGAAELLDYPRDRLRGLVLEEGAPTSHIVIVARAIGLPTVGQVKGVVSMAENGDPIIVDGVDGQVHLRPPTDIETAYAEKVRFRARRQKLYRELRDKPCVTKDGAPVDLLMNAGLAVDLPQLTQSGASGIGLFRTELQFMVALTFPRVEAQERLYREVLDAAAGKSVTFRTLDIGGDKVLPYFNVSQQEENPAMGWRALRLTLDRPALLRTQVRALLKAAGGRELKFMLPMVTQVEEIHQARQIIDREVRHLSRFAHHLPTRLKLGAMIEVPSLLWQLDELMQAVDFVSVGSNDLFQFVTATDRGNTRVADRFDPISVPFLRLLRQIVQAGKKHGTPVTICGELAGKPISAMALMGVGFRSVSMSPSAIGPVKAMVRELPMQDLTDWMEKALANNSSKTDIRAGLVEFAKDHDIPL</sequence>
<dbReference type="InterPro" id="IPR036618">
    <property type="entry name" value="PtsI_HPr-bd_sf"/>
</dbReference>
<dbReference type="InterPro" id="IPR003018">
    <property type="entry name" value="GAF"/>
</dbReference>
<feature type="coiled-coil region" evidence="14">
    <location>
        <begin position="211"/>
        <end position="238"/>
    </location>
</feature>
<keyword evidence="7" id="KW-0963">Cytoplasm</keyword>
<dbReference type="Gene3D" id="3.30.450.40">
    <property type="match status" value="1"/>
</dbReference>
<dbReference type="SUPFAM" id="SSF47831">
    <property type="entry name" value="Enzyme I of the PEP:sugar phosphotransferase system HPr-binding (sub)domain"/>
    <property type="match status" value="1"/>
</dbReference>
<dbReference type="EMBL" id="BMIF01000003">
    <property type="protein sequence ID" value="GGA62563.1"/>
    <property type="molecule type" value="Genomic_DNA"/>
</dbReference>
<evidence type="ECO:0000256" key="13">
    <source>
        <dbReference type="ARBA" id="ARBA00022842"/>
    </source>
</evidence>
<evidence type="ECO:0000313" key="16">
    <source>
        <dbReference type="EMBL" id="GGA62563.1"/>
    </source>
</evidence>
<keyword evidence="13" id="KW-0460">Magnesium</keyword>
<comment type="caution">
    <text evidence="16">The sequence shown here is derived from an EMBL/GenBank/DDBJ whole genome shotgun (WGS) entry which is preliminary data.</text>
</comment>
<dbReference type="SMART" id="SM00065">
    <property type="entry name" value="GAF"/>
    <property type="match status" value="1"/>
</dbReference>
<evidence type="ECO:0000256" key="7">
    <source>
        <dbReference type="ARBA" id="ARBA00022490"/>
    </source>
</evidence>
<dbReference type="InterPro" id="IPR006318">
    <property type="entry name" value="PTS_EI-like"/>
</dbReference>
<dbReference type="PANTHER" id="PTHR46244:SF6">
    <property type="entry name" value="PHOSPHOENOLPYRUVATE-PROTEIN PHOSPHOTRANSFERASE"/>
    <property type="match status" value="1"/>
</dbReference>
<dbReference type="InterPro" id="IPR015813">
    <property type="entry name" value="Pyrv/PenolPyrv_kinase-like_dom"/>
</dbReference>
<organism evidence="16 17">
    <name type="scientific">Nitratireductor aestuarii</name>
    <dbReference type="NCBI Taxonomy" id="1735103"/>
    <lineage>
        <taxon>Bacteria</taxon>
        <taxon>Pseudomonadati</taxon>
        <taxon>Pseudomonadota</taxon>
        <taxon>Alphaproteobacteria</taxon>
        <taxon>Hyphomicrobiales</taxon>
        <taxon>Phyllobacteriaceae</taxon>
        <taxon>Nitratireductor</taxon>
    </lineage>
</organism>
<dbReference type="SUPFAM" id="SSF55781">
    <property type="entry name" value="GAF domain-like"/>
    <property type="match status" value="1"/>
</dbReference>
<keyword evidence="14" id="KW-0175">Coiled coil</keyword>
<dbReference type="SUPFAM" id="SSF51621">
    <property type="entry name" value="Phosphoenolpyruvate/pyruvate domain"/>
    <property type="match status" value="1"/>
</dbReference>
<dbReference type="Gene3D" id="3.20.20.60">
    <property type="entry name" value="Phosphoenolpyruvate-binding domains"/>
    <property type="match status" value="1"/>
</dbReference>
<keyword evidence="12" id="KW-0418">Kinase</keyword>
<dbReference type="Pfam" id="PF02896">
    <property type="entry name" value="PEP-utilizers_C"/>
    <property type="match status" value="1"/>
</dbReference>
<evidence type="ECO:0000256" key="6">
    <source>
        <dbReference type="ARBA" id="ARBA00022448"/>
    </source>
</evidence>
<dbReference type="GO" id="GO:0009401">
    <property type="term" value="P:phosphoenolpyruvate-dependent sugar phosphotransferase system"/>
    <property type="evidence" value="ECO:0007669"/>
    <property type="project" value="UniProtKB-KW"/>
</dbReference>
<evidence type="ECO:0000256" key="8">
    <source>
        <dbReference type="ARBA" id="ARBA00022597"/>
    </source>
</evidence>
<proteinExistence type="inferred from homology"/>
<evidence type="ECO:0000259" key="15">
    <source>
        <dbReference type="SMART" id="SM00065"/>
    </source>
</evidence>
<dbReference type="InterPro" id="IPR008279">
    <property type="entry name" value="PEP-util_enz_mobile_dom"/>
</dbReference>
<dbReference type="AlphaFoldDB" id="A0A916W2P8"/>
<evidence type="ECO:0000256" key="4">
    <source>
        <dbReference type="ARBA" id="ARBA00007837"/>
    </source>
</evidence>
<dbReference type="InterPro" id="IPR000121">
    <property type="entry name" value="PEP_util_C"/>
</dbReference>
<evidence type="ECO:0000313" key="17">
    <source>
        <dbReference type="Proteomes" id="UP000636264"/>
    </source>
</evidence>
<dbReference type="GO" id="GO:0046872">
    <property type="term" value="F:metal ion binding"/>
    <property type="evidence" value="ECO:0007669"/>
    <property type="project" value="UniProtKB-KW"/>
</dbReference>
<dbReference type="InterPro" id="IPR040442">
    <property type="entry name" value="Pyrv_kinase-like_dom_sf"/>
</dbReference>
<dbReference type="Proteomes" id="UP000636264">
    <property type="component" value="Unassembled WGS sequence"/>
</dbReference>
<evidence type="ECO:0000256" key="10">
    <source>
        <dbReference type="ARBA" id="ARBA00022683"/>
    </source>
</evidence>
<reference evidence="16" key="1">
    <citation type="journal article" date="2014" name="Int. J. Syst. Evol. Microbiol.">
        <title>Complete genome sequence of Corynebacterium casei LMG S-19264T (=DSM 44701T), isolated from a smear-ripened cheese.</title>
        <authorList>
            <consortium name="US DOE Joint Genome Institute (JGI-PGF)"/>
            <person name="Walter F."/>
            <person name="Albersmeier A."/>
            <person name="Kalinowski J."/>
            <person name="Ruckert C."/>
        </authorList>
    </citation>
    <scope>NUCLEOTIDE SEQUENCE</scope>
    <source>
        <strain evidence="16">CGMCC 1.15320</strain>
    </source>
</reference>
<dbReference type="GO" id="GO:0008965">
    <property type="term" value="F:phosphoenolpyruvate-protein phosphotransferase activity"/>
    <property type="evidence" value="ECO:0007669"/>
    <property type="project" value="UniProtKB-EC"/>
</dbReference>
<keyword evidence="8" id="KW-0762">Sugar transport</keyword>
<comment type="subcellular location">
    <subcellularLocation>
        <location evidence="3">Cytoplasm</location>
    </subcellularLocation>
</comment>
<evidence type="ECO:0000256" key="2">
    <source>
        <dbReference type="ARBA" id="ARBA00001946"/>
    </source>
</evidence>
<dbReference type="InterPro" id="IPR050499">
    <property type="entry name" value="PEP-utilizing_PTS_enzyme"/>
</dbReference>
<dbReference type="InterPro" id="IPR029016">
    <property type="entry name" value="GAF-like_dom_sf"/>
</dbReference>
<dbReference type="NCBIfam" id="TIGR01417">
    <property type="entry name" value="PTS_I_fam"/>
    <property type="match status" value="1"/>
</dbReference>
<evidence type="ECO:0000256" key="12">
    <source>
        <dbReference type="ARBA" id="ARBA00022777"/>
    </source>
</evidence>
<dbReference type="Gene3D" id="3.50.30.10">
    <property type="entry name" value="Phosphohistidine domain"/>
    <property type="match status" value="1"/>
</dbReference>
<protein>
    <recommendedName>
        <fullName evidence="5">phosphoenolpyruvate--protein phosphotransferase</fullName>
        <ecNumber evidence="5">2.7.3.9</ecNumber>
    </recommendedName>
</protein>
<dbReference type="Pfam" id="PF01590">
    <property type="entry name" value="GAF"/>
    <property type="match status" value="1"/>
</dbReference>
<name>A0A916W2P8_9HYPH</name>
<keyword evidence="10" id="KW-0598">Phosphotransferase system</keyword>
<dbReference type="PRINTS" id="PR01736">
    <property type="entry name" value="PHPHTRNFRASE"/>
</dbReference>
<feature type="domain" description="GAF" evidence="15">
    <location>
        <begin position="24"/>
        <end position="170"/>
    </location>
</feature>
<dbReference type="PANTHER" id="PTHR46244">
    <property type="entry name" value="PHOSPHOENOLPYRUVATE-PROTEIN PHOSPHOTRANSFERASE"/>
    <property type="match status" value="1"/>
</dbReference>
<keyword evidence="6" id="KW-0813">Transport</keyword>
<evidence type="ECO:0000256" key="3">
    <source>
        <dbReference type="ARBA" id="ARBA00004496"/>
    </source>
</evidence>
<dbReference type="SUPFAM" id="SSF52009">
    <property type="entry name" value="Phosphohistidine domain"/>
    <property type="match status" value="1"/>
</dbReference>
<gene>
    <name evidence="16" type="ORF">GCM10011385_15450</name>
</gene>
<comment type="similarity">
    <text evidence="4">Belongs to the PEP-utilizing enzyme family.</text>
</comment>
<reference evidence="16" key="2">
    <citation type="submission" date="2020-09" db="EMBL/GenBank/DDBJ databases">
        <authorList>
            <person name="Sun Q."/>
            <person name="Zhou Y."/>
        </authorList>
    </citation>
    <scope>NUCLEOTIDE SEQUENCE</scope>
    <source>
        <strain evidence="16">CGMCC 1.15320</strain>
    </source>
</reference>
<comment type="cofactor">
    <cofactor evidence="2">
        <name>Mg(2+)</name>
        <dbReference type="ChEBI" id="CHEBI:18420"/>
    </cofactor>
</comment>
<dbReference type="Pfam" id="PF05524">
    <property type="entry name" value="PEP-utilisers_N"/>
    <property type="match status" value="1"/>
</dbReference>